<dbReference type="NCBIfam" id="TIGR03871">
    <property type="entry name" value="ABC_peri_MoxJ_2"/>
    <property type="match status" value="1"/>
</dbReference>
<evidence type="ECO:0000256" key="3">
    <source>
        <dbReference type="PROSITE-ProRule" id="PRU00023"/>
    </source>
</evidence>
<sequence>MVRTKKMKVTVALAALAATAAGTLHAQEIRALRVCADPGNMPLSNDRGEGYQNKIAQVLGEALGTGVQYDFRPSTERGLMRGTLDANMCDVMFDLPVGLERVLTTRPVYRSTFVLASRSERDYRIESLDDPRLKTLKIGVYQMSSVREALADHGIKENTVTHFISYDGATVPEHQPSYQVQRMIDGELDMVAIWGPFAGWYKTIKQAPITLQPVNLMTADPPLQFDMALGVRRGDRGLRDKLDEVLASHKDQIRAILDAYGVPLVQCAECVISGDLVAQQAAAPAVQTEVATMATPRGGTGASLDQLKRWLKEGADPNTELSNAATAGDVVRVRYLLEHGADIDTQDDEGYTPLLTAVKTRYTELTRFLIQQGADVNRADRDGWTPLMYAAWRDSPEIVGMLLAKGAKIEAANQQGLTPLCIAAQHGRSGAAAALLEAGANVDIVVGGGGYTPLMLALVGGWDDVAAKLVERGANVNAQNKAGITPLIIAAAANRVDAVKLLLEKGADAGAASEDGTTALGIASQRENRAVVEVLQHARASGGGSGGSAQRG</sequence>
<dbReference type="Pfam" id="PF12796">
    <property type="entry name" value="Ank_2"/>
    <property type="match status" value="2"/>
</dbReference>
<dbReference type="InterPro" id="IPR036770">
    <property type="entry name" value="Ankyrin_rpt-contain_sf"/>
</dbReference>
<dbReference type="SMART" id="SM00248">
    <property type="entry name" value="ANK"/>
    <property type="match status" value="6"/>
</dbReference>
<dbReference type="RefSeq" id="WP_190278989.1">
    <property type="nucleotide sequence ID" value="NZ_CP015249.1"/>
</dbReference>
<evidence type="ECO:0000313" key="7">
    <source>
        <dbReference type="Proteomes" id="UP000076830"/>
    </source>
</evidence>
<feature type="repeat" description="ANK" evidence="3">
    <location>
        <begin position="382"/>
        <end position="414"/>
    </location>
</feature>
<dbReference type="InterPro" id="IPR022448">
    <property type="entry name" value="Quinoprotein_dehydrogenase"/>
</dbReference>
<organism evidence="6 7">
    <name type="scientific">Dokdonella koreensis DS-123</name>
    <dbReference type="NCBI Taxonomy" id="1300342"/>
    <lineage>
        <taxon>Bacteria</taxon>
        <taxon>Pseudomonadati</taxon>
        <taxon>Pseudomonadota</taxon>
        <taxon>Gammaproteobacteria</taxon>
        <taxon>Lysobacterales</taxon>
        <taxon>Rhodanobacteraceae</taxon>
        <taxon>Dokdonella</taxon>
    </lineage>
</organism>
<feature type="repeat" description="ANK" evidence="3">
    <location>
        <begin position="449"/>
        <end position="481"/>
    </location>
</feature>
<evidence type="ECO:0000256" key="2">
    <source>
        <dbReference type="ARBA" id="ARBA00023043"/>
    </source>
</evidence>
<evidence type="ECO:0000256" key="1">
    <source>
        <dbReference type="ARBA" id="ARBA00022737"/>
    </source>
</evidence>
<evidence type="ECO:0000259" key="5">
    <source>
        <dbReference type="SMART" id="SM00062"/>
    </source>
</evidence>
<dbReference type="SUPFAM" id="SSF53850">
    <property type="entry name" value="Periplasmic binding protein-like II"/>
    <property type="match status" value="1"/>
</dbReference>
<feature type="repeat" description="ANK" evidence="3">
    <location>
        <begin position="482"/>
        <end position="514"/>
    </location>
</feature>
<keyword evidence="7" id="KW-1185">Reference proteome</keyword>
<feature type="chain" id="PRO_5007813625" description="Solute-binding protein family 3/N-terminal domain-containing protein" evidence="4">
    <location>
        <begin position="27"/>
        <end position="552"/>
    </location>
</feature>
<proteinExistence type="predicted"/>
<dbReference type="EMBL" id="CP015249">
    <property type="protein sequence ID" value="ANB17084.1"/>
    <property type="molecule type" value="Genomic_DNA"/>
</dbReference>
<dbReference type="Gene3D" id="1.25.40.20">
    <property type="entry name" value="Ankyrin repeat-containing domain"/>
    <property type="match status" value="3"/>
</dbReference>
<gene>
    <name evidence="6" type="ORF">I596_1054</name>
</gene>
<name>A0A160DSK7_9GAMM</name>
<dbReference type="SMART" id="SM00062">
    <property type="entry name" value="PBPb"/>
    <property type="match status" value="1"/>
</dbReference>
<feature type="signal peptide" evidence="4">
    <location>
        <begin position="1"/>
        <end position="26"/>
    </location>
</feature>
<dbReference type="PATRIC" id="fig|1300342.3.peg.1029"/>
<feature type="domain" description="Solute-binding protein family 3/N-terminal" evidence="5">
    <location>
        <begin position="31"/>
        <end position="264"/>
    </location>
</feature>
<dbReference type="InterPro" id="IPR001638">
    <property type="entry name" value="Solute-binding_3/MltF_N"/>
</dbReference>
<dbReference type="AlphaFoldDB" id="A0A160DSK7"/>
<dbReference type="Proteomes" id="UP000076830">
    <property type="component" value="Chromosome"/>
</dbReference>
<feature type="repeat" description="ANK" evidence="3">
    <location>
        <begin position="349"/>
        <end position="381"/>
    </location>
</feature>
<keyword evidence="4" id="KW-0732">Signal</keyword>
<dbReference type="Gene3D" id="3.40.190.10">
    <property type="entry name" value="Periplasmic binding protein-like II"/>
    <property type="match status" value="2"/>
</dbReference>
<reference evidence="6 7" key="1">
    <citation type="submission" date="2016-04" db="EMBL/GenBank/DDBJ databases">
        <title>Complete genome sequence of Dokdonella koreensis DS-123T.</title>
        <authorList>
            <person name="Kim J.F."/>
            <person name="Lee H."/>
            <person name="Kwak M.-J."/>
        </authorList>
    </citation>
    <scope>NUCLEOTIDE SEQUENCE [LARGE SCALE GENOMIC DNA]</scope>
    <source>
        <strain evidence="6 7">DS-123</strain>
    </source>
</reference>
<dbReference type="SUPFAM" id="SSF48403">
    <property type="entry name" value="Ankyrin repeat"/>
    <property type="match status" value="1"/>
</dbReference>
<dbReference type="InterPro" id="IPR002110">
    <property type="entry name" value="Ankyrin_rpt"/>
</dbReference>
<dbReference type="KEGG" id="dko:I596_1054"/>
<dbReference type="Pfam" id="PF00023">
    <property type="entry name" value="Ank"/>
    <property type="match status" value="1"/>
</dbReference>
<feature type="repeat" description="ANK" evidence="3">
    <location>
        <begin position="415"/>
        <end position="447"/>
    </location>
</feature>
<keyword evidence="1" id="KW-0677">Repeat</keyword>
<protein>
    <recommendedName>
        <fullName evidence="5">Solute-binding protein family 3/N-terminal domain-containing protein</fullName>
    </recommendedName>
</protein>
<evidence type="ECO:0000313" key="6">
    <source>
        <dbReference type="EMBL" id="ANB17084.1"/>
    </source>
</evidence>
<dbReference type="PROSITE" id="PS50297">
    <property type="entry name" value="ANK_REP_REGION"/>
    <property type="match status" value="6"/>
</dbReference>
<keyword evidence="2 3" id="KW-0040">ANK repeat</keyword>
<dbReference type="PROSITE" id="PS50088">
    <property type="entry name" value="ANK_REPEAT"/>
    <property type="match status" value="6"/>
</dbReference>
<dbReference type="STRING" id="1300342.I596_1054"/>
<dbReference type="PANTHER" id="PTHR24198:SF165">
    <property type="entry name" value="ANKYRIN REPEAT-CONTAINING PROTEIN-RELATED"/>
    <property type="match status" value="1"/>
</dbReference>
<feature type="repeat" description="ANK" evidence="3">
    <location>
        <begin position="316"/>
        <end position="348"/>
    </location>
</feature>
<accession>A0A160DSK7</accession>
<evidence type="ECO:0000256" key="4">
    <source>
        <dbReference type="SAM" id="SignalP"/>
    </source>
</evidence>
<dbReference type="PANTHER" id="PTHR24198">
    <property type="entry name" value="ANKYRIN REPEAT AND PROTEIN KINASE DOMAIN-CONTAINING PROTEIN"/>
    <property type="match status" value="1"/>
</dbReference>